<comment type="caution">
    <text evidence="5">The sequence shown here is derived from an EMBL/GenBank/DDBJ whole genome shotgun (WGS) entry which is preliminary data.</text>
</comment>
<dbReference type="Proteomes" id="UP000651977">
    <property type="component" value="Unassembled WGS sequence"/>
</dbReference>
<evidence type="ECO:0000259" key="4">
    <source>
        <dbReference type="PROSITE" id="PS50995"/>
    </source>
</evidence>
<dbReference type="InterPro" id="IPR036390">
    <property type="entry name" value="WH_DNA-bd_sf"/>
</dbReference>
<dbReference type="RefSeq" id="WP_308800544.1">
    <property type="nucleotide sequence ID" value="NZ_BMDY01000035.1"/>
</dbReference>
<dbReference type="InterPro" id="IPR000835">
    <property type="entry name" value="HTH_MarR-typ"/>
</dbReference>
<sequence>MHDLDNFKALATAEQLGRVSRLWRRVADIELQPLGLTNSRWTVLWKLKNLNQAVTQKHLAEVLGIELASLMRTLNQLEEQELIIRRCCGGDRRAREVSFTEQGRSLVSNIEQRILSVRAEVLRGVSEQELQQMSSILEKIALNITHSIAQRTDVEGLK</sequence>
<dbReference type="PROSITE" id="PS50995">
    <property type="entry name" value="HTH_MARR_2"/>
    <property type="match status" value="1"/>
</dbReference>
<proteinExistence type="predicted"/>
<dbReference type="InterPro" id="IPR023187">
    <property type="entry name" value="Tscrpt_reg_MarR-type_CS"/>
</dbReference>
<evidence type="ECO:0000256" key="2">
    <source>
        <dbReference type="ARBA" id="ARBA00023125"/>
    </source>
</evidence>
<dbReference type="InterPro" id="IPR036388">
    <property type="entry name" value="WH-like_DNA-bd_sf"/>
</dbReference>
<organism evidence="5 6">
    <name type="scientific">Agarivorans gilvus</name>
    <dbReference type="NCBI Taxonomy" id="680279"/>
    <lineage>
        <taxon>Bacteria</taxon>
        <taxon>Pseudomonadati</taxon>
        <taxon>Pseudomonadota</taxon>
        <taxon>Gammaproteobacteria</taxon>
        <taxon>Alteromonadales</taxon>
        <taxon>Alteromonadaceae</taxon>
        <taxon>Agarivorans</taxon>
    </lineage>
</organism>
<evidence type="ECO:0000256" key="1">
    <source>
        <dbReference type="ARBA" id="ARBA00023015"/>
    </source>
</evidence>
<keyword evidence="2" id="KW-0238">DNA-binding</keyword>
<evidence type="ECO:0000256" key="3">
    <source>
        <dbReference type="ARBA" id="ARBA00023163"/>
    </source>
</evidence>
<reference evidence="6" key="1">
    <citation type="journal article" date="2019" name="Int. J. Syst. Evol. Microbiol.">
        <title>The Global Catalogue of Microorganisms (GCM) 10K type strain sequencing project: providing services to taxonomists for standard genome sequencing and annotation.</title>
        <authorList>
            <consortium name="The Broad Institute Genomics Platform"/>
            <consortium name="The Broad Institute Genome Sequencing Center for Infectious Disease"/>
            <person name="Wu L."/>
            <person name="Ma J."/>
        </authorList>
    </citation>
    <scope>NUCLEOTIDE SEQUENCE [LARGE SCALE GENOMIC DNA]</scope>
    <source>
        <strain evidence="6">CGMCC 1.10131</strain>
    </source>
</reference>
<accession>A0ABQ1I7P8</accession>
<dbReference type="PROSITE" id="PS01117">
    <property type="entry name" value="HTH_MARR_1"/>
    <property type="match status" value="1"/>
</dbReference>
<gene>
    <name evidence="5" type="primary">slyA</name>
    <name evidence="5" type="ORF">GCM10007414_37530</name>
</gene>
<protein>
    <submittedName>
        <fullName evidence="5">MarR family transcriptional regulator</fullName>
    </submittedName>
</protein>
<feature type="domain" description="HTH marR-type" evidence="4">
    <location>
        <begin position="9"/>
        <end position="142"/>
    </location>
</feature>
<dbReference type="Gene3D" id="1.10.10.10">
    <property type="entry name" value="Winged helix-like DNA-binding domain superfamily/Winged helix DNA-binding domain"/>
    <property type="match status" value="1"/>
</dbReference>
<evidence type="ECO:0000313" key="5">
    <source>
        <dbReference type="EMBL" id="GGB20597.1"/>
    </source>
</evidence>
<keyword evidence="6" id="KW-1185">Reference proteome</keyword>
<evidence type="ECO:0000313" key="6">
    <source>
        <dbReference type="Proteomes" id="UP000651977"/>
    </source>
</evidence>
<name>A0ABQ1I7P8_9ALTE</name>
<dbReference type="Pfam" id="PF12802">
    <property type="entry name" value="MarR_2"/>
    <property type="match status" value="1"/>
</dbReference>
<keyword evidence="1" id="KW-0805">Transcription regulation</keyword>
<dbReference type="PANTHER" id="PTHR42756">
    <property type="entry name" value="TRANSCRIPTIONAL REGULATOR, MARR"/>
    <property type="match status" value="1"/>
</dbReference>
<dbReference type="SMART" id="SM00347">
    <property type="entry name" value="HTH_MARR"/>
    <property type="match status" value="1"/>
</dbReference>
<keyword evidence="3" id="KW-0804">Transcription</keyword>
<dbReference type="NCBIfam" id="NF002926">
    <property type="entry name" value="PRK03573.1"/>
    <property type="match status" value="1"/>
</dbReference>
<dbReference type="PRINTS" id="PR00598">
    <property type="entry name" value="HTHMARR"/>
</dbReference>
<dbReference type="PANTHER" id="PTHR42756:SF1">
    <property type="entry name" value="TRANSCRIPTIONAL REPRESSOR OF EMRAB OPERON"/>
    <property type="match status" value="1"/>
</dbReference>
<dbReference type="EMBL" id="BMDY01000035">
    <property type="protein sequence ID" value="GGB20597.1"/>
    <property type="molecule type" value="Genomic_DNA"/>
</dbReference>
<dbReference type="SUPFAM" id="SSF46785">
    <property type="entry name" value="Winged helix' DNA-binding domain"/>
    <property type="match status" value="1"/>
</dbReference>